<name>A0A3A5MPX0_9MICO</name>
<proteinExistence type="predicted"/>
<dbReference type="EMBL" id="QZVS01000085">
    <property type="protein sequence ID" value="RJT88116.1"/>
    <property type="molecule type" value="Genomic_DNA"/>
</dbReference>
<gene>
    <name evidence="1" type="ORF">D6T64_12060</name>
</gene>
<dbReference type="AlphaFoldDB" id="A0A3A5MPX0"/>
<sequence>MTALRIVVMAANKASGYMEARNLGIEPVAVVTPHSLHAARGVIADRIMDATSLTVEQREMLLPHVIPCLATTRG</sequence>
<accession>A0A3A5MPX0</accession>
<comment type="caution">
    <text evidence="1">The sequence shown here is derived from an EMBL/GenBank/DDBJ whole genome shotgun (WGS) entry which is preliminary data.</text>
</comment>
<dbReference type="RefSeq" id="WP_119974924.1">
    <property type="nucleotide sequence ID" value="NZ_JBHSQA010000012.1"/>
</dbReference>
<evidence type="ECO:0000313" key="2">
    <source>
        <dbReference type="Proteomes" id="UP000272015"/>
    </source>
</evidence>
<dbReference type="OrthoDB" id="5196439at2"/>
<dbReference type="Proteomes" id="UP000272015">
    <property type="component" value="Unassembled WGS sequence"/>
</dbReference>
<keyword evidence="2" id="KW-1185">Reference proteome</keyword>
<evidence type="ECO:0000313" key="1">
    <source>
        <dbReference type="EMBL" id="RJT88116.1"/>
    </source>
</evidence>
<reference evidence="1 2" key="1">
    <citation type="submission" date="2018-09" db="EMBL/GenBank/DDBJ databases">
        <title>Novel species of Cryobacterium.</title>
        <authorList>
            <person name="Liu Q."/>
            <person name="Xin Y.-H."/>
        </authorList>
    </citation>
    <scope>NUCLEOTIDE SEQUENCE [LARGE SCALE GENOMIC DNA]</scope>
    <source>
        <strain evidence="1 2">Hh39</strain>
    </source>
</reference>
<organism evidence="1 2">
    <name type="scientific">Cryobacterium melibiosiphilum</name>
    <dbReference type="NCBI Taxonomy" id="995039"/>
    <lineage>
        <taxon>Bacteria</taxon>
        <taxon>Bacillati</taxon>
        <taxon>Actinomycetota</taxon>
        <taxon>Actinomycetes</taxon>
        <taxon>Micrococcales</taxon>
        <taxon>Microbacteriaceae</taxon>
        <taxon>Cryobacterium</taxon>
    </lineage>
</organism>
<protein>
    <submittedName>
        <fullName evidence="1">Uncharacterized protein</fullName>
    </submittedName>
</protein>